<evidence type="ECO:0000313" key="2">
    <source>
        <dbReference type="EMBL" id="GAA0939666.1"/>
    </source>
</evidence>
<dbReference type="EMBL" id="BAAAID010000036">
    <property type="protein sequence ID" value="GAA0939666.1"/>
    <property type="molecule type" value="Genomic_DNA"/>
</dbReference>
<dbReference type="Proteomes" id="UP001500418">
    <property type="component" value="Unassembled WGS sequence"/>
</dbReference>
<reference evidence="2 3" key="1">
    <citation type="journal article" date="2019" name="Int. J. Syst. Evol. Microbiol.">
        <title>The Global Catalogue of Microorganisms (GCM) 10K type strain sequencing project: providing services to taxonomists for standard genome sequencing and annotation.</title>
        <authorList>
            <consortium name="The Broad Institute Genomics Platform"/>
            <consortium name="The Broad Institute Genome Sequencing Center for Infectious Disease"/>
            <person name="Wu L."/>
            <person name="Ma J."/>
        </authorList>
    </citation>
    <scope>NUCLEOTIDE SEQUENCE [LARGE SCALE GENOMIC DNA]</scope>
    <source>
        <strain evidence="2 3">JCM 11444</strain>
    </source>
</reference>
<feature type="region of interest" description="Disordered" evidence="1">
    <location>
        <begin position="1"/>
        <end position="72"/>
    </location>
</feature>
<protein>
    <submittedName>
        <fullName evidence="2">Uncharacterized protein</fullName>
    </submittedName>
</protein>
<evidence type="ECO:0000256" key="1">
    <source>
        <dbReference type="SAM" id="MobiDB-lite"/>
    </source>
</evidence>
<sequence length="103" mass="11703">MDRIRPGRPGAGRTQRSRPHGYPRRRADRDLAGTGTGAHRPRWARGGGGPYGDCQAGRSLASTRKAPFTRKRPEAHLWQRRRTIGRQVGTNAQFMDMEIHRFQ</sequence>
<feature type="compositionally biased region" description="Basic residues" evidence="1">
    <location>
        <begin position="15"/>
        <end position="24"/>
    </location>
</feature>
<accession>A0ABN1QB25</accession>
<proteinExistence type="predicted"/>
<organism evidence="2 3">
    <name type="scientific">Streptomyces rhizosphaericus</name>
    <dbReference type="NCBI Taxonomy" id="114699"/>
    <lineage>
        <taxon>Bacteria</taxon>
        <taxon>Bacillati</taxon>
        <taxon>Actinomycetota</taxon>
        <taxon>Actinomycetes</taxon>
        <taxon>Kitasatosporales</taxon>
        <taxon>Streptomycetaceae</taxon>
        <taxon>Streptomyces</taxon>
        <taxon>Streptomyces violaceusniger group</taxon>
    </lineage>
</organism>
<comment type="caution">
    <text evidence="2">The sequence shown here is derived from an EMBL/GenBank/DDBJ whole genome shotgun (WGS) entry which is preliminary data.</text>
</comment>
<name>A0ABN1QB25_9ACTN</name>
<evidence type="ECO:0000313" key="3">
    <source>
        <dbReference type="Proteomes" id="UP001500418"/>
    </source>
</evidence>
<keyword evidence="3" id="KW-1185">Reference proteome</keyword>
<gene>
    <name evidence="2" type="ORF">GCM10009575_053530</name>
</gene>